<dbReference type="PANTHER" id="PTHR36795">
    <property type="entry name" value="OS01G0938400 PROTEIN"/>
    <property type="match status" value="1"/>
</dbReference>
<evidence type="ECO:0000313" key="1">
    <source>
        <dbReference type="EMBL" id="PRQ54067.1"/>
    </source>
</evidence>
<dbReference type="AlphaFoldDB" id="A0A2P6S5W1"/>
<dbReference type="EMBL" id="PDCK01000040">
    <property type="protein sequence ID" value="PRQ54067.1"/>
    <property type="molecule type" value="Genomic_DNA"/>
</dbReference>
<proteinExistence type="predicted"/>
<evidence type="ECO:0000313" key="2">
    <source>
        <dbReference type="Proteomes" id="UP000238479"/>
    </source>
</evidence>
<accession>A0A2P6S5W1</accession>
<organism evidence="1 2">
    <name type="scientific">Rosa chinensis</name>
    <name type="common">China rose</name>
    <dbReference type="NCBI Taxonomy" id="74649"/>
    <lineage>
        <taxon>Eukaryota</taxon>
        <taxon>Viridiplantae</taxon>
        <taxon>Streptophyta</taxon>
        <taxon>Embryophyta</taxon>
        <taxon>Tracheophyta</taxon>
        <taxon>Spermatophyta</taxon>
        <taxon>Magnoliopsida</taxon>
        <taxon>eudicotyledons</taxon>
        <taxon>Gunneridae</taxon>
        <taxon>Pentapetalae</taxon>
        <taxon>rosids</taxon>
        <taxon>fabids</taxon>
        <taxon>Rosales</taxon>
        <taxon>Rosaceae</taxon>
        <taxon>Rosoideae</taxon>
        <taxon>Rosoideae incertae sedis</taxon>
        <taxon>Rosa</taxon>
    </lineage>
</organism>
<keyword evidence="2" id="KW-1185">Reference proteome</keyword>
<protein>
    <submittedName>
        <fullName evidence="1">Uncharacterized protein</fullName>
    </submittedName>
</protein>
<comment type="caution">
    <text evidence="1">The sequence shown here is derived from an EMBL/GenBank/DDBJ whole genome shotgun (WGS) entry which is preliminary data.</text>
</comment>
<dbReference type="Proteomes" id="UP000238479">
    <property type="component" value="Chromosome 2"/>
</dbReference>
<dbReference type="Gramene" id="PRQ54067">
    <property type="protein sequence ID" value="PRQ54067"/>
    <property type="gene ID" value="RchiOBHm_Chr2g0173451"/>
</dbReference>
<dbReference type="OrthoDB" id="1932414at2759"/>
<gene>
    <name evidence="1" type="ORF">RchiOBHm_Chr2g0173451</name>
</gene>
<name>A0A2P6S5W1_ROSCH</name>
<reference evidence="1 2" key="1">
    <citation type="journal article" date="2018" name="Nat. Genet.">
        <title>The Rosa genome provides new insights in the design of modern roses.</title>
        <authorList>
            <person name="Bendahmane M."/>
        </authorList>
    </citation>
    <scope>NUCLEOTIDE SEQUENCE [LARGE SCALE GENOMIC DNA]</scope>
    <source>
        <strain evidence="2">cv. Old Blush</strain>
    </source>
</reference>
<dbReference type="PANTHER" id="PTHR36795:SF2">
    <property type="entry name" value="OS01G0938400 PROTEIN"/>
    <property type="match status" value="1"/>
</dbReference>
<sequence>MTTSGAAKLPRYQRLRQHDDDEGYYDFEKERVVVTKAKSSSSIISWYKLKSRLVPSVSLRRRFRLRRRVVSLRRLLRLRRKIKLACSHLRVSCQKVVKRLKDGQSQFGDLFAGNYMFLQVSPSSLKCLDHRRRNLAGAGGEQKQHHHHHLQFQNFPSRTTGMGYTFPRN</sequence>